<keyword evidence="1" id="KW-1133">Transmembrane helix</keyword>
<proteinExistence type="predicted"/>
<gene>
    <name evidence="2" type="ORF">FGO68_gene16596</name>
</gene>
<sequence>MSSFNLDSLNLKSGGAFIRDWGCFSSSAIRGGGRFVSVVSCSMVCWIIAARSFSLTRDDSMKVIMRCLTIY</sequence>
<reference evidence="2" key="1">
    <citation type="submission" date="2019-06" db="EMBL/GenBank/DDBJ databases">
        <authorList>
            <person name="Zheng W."/>
        </authorList>
    </citation>
    <scope>NUCLEOTIDE SEQUENCE</scope>
    <source>
        <strain evidence="2">QDHG01</strain>
    </source>
</reference>
<evidence type="ECO:0000256" key="1">
    <source>
        <dbReference type="SAM" id="Phobius"/>
    </source>
</evidence>
<protein>
    <submittedName>
        <fullName evidence="2">Uncharacterized protein</fullName>
    </submittedName>
</protein>
<feature type="transmembrane region" description="Helical" evidence="1">
    <location>
        <begin position="35"/>
        <end position="56"/>
    </location>
</feature>
<evidence type="ECO:0000313" key="3">
    <source>
        <dbReference type="Proteomes" id="UP000785679"/>
    </source>
</evidence>
<keyword evidence="1" id="KW-0472">Membrane</keyword>
<dbReference type="EMBL" id="RRYP01007481">
    <property type="protein sequence ID" value="TNV80464.1"/>
    <property type="molecule type" value="Genomic_DNA"/>
</dbReference>
<name>A0A8J8T358_HALGN</name>
<keyword evidence="3" id="KW-1185">Reference proteome</keyword>
<keyword evidence="1" id="KW-0812">Transmembrane</keyword>
<accession>A0A8J8T358</accession>
<dbReference type="AlphaFoldDB" id="A0A8J8T358"/>
<evidence type="ECO:0000313" key="2">
    <source>
        <dbReference type="EMBL" id="TNV80464.1"/>
    </source>
</evidence>
<comment type="caution">
    <text evidence="2">The sequence shown here is derived from an EMBL/GenBank/DDBJ whole genome shotgun (WGS) entry which is preliminary data.</text>
</comment>
<organism evidence="2 3">
    <name type="scientific">Halteria grandinella</name>
    <dbReference type="NCBI Taxonomy" id="5974"/>
    <lineage>
        <taxon>Eukaryota</taxon>
        <taxon>Sar</taxon>
        <taxon>Alveolata</taxon>
        <taxon>Ciliophora</taxon>
        <taxon>Intramacronucleata</taxon>
        <taxon>Spirotrichea</taxon>
        <taxon>Stichotrichia</taxon>
        <taxon>Sporadotrichida</taxon>
        <taxon>Halteriidae</taxon>
        <taxon>Halteria</taxon>
    </lineage>
</organism>
<dbReference type="Proteomes" id="UP000785679">
    <property type="component" value="Unassembled WGS sequence"/>
</dbReference>